<name>A0AA35KFI6_9SAUR</name>
<evidence type="ECO:0000313" key="2">
    <source>
        <dbReference type="Proteomes" id="UP001178461"/>
    </source>
</evidence>
<proteinExistence type="predicted"/>
<sequence>MTIRMPLSGMLLQATRAYLDKLQPEKLVGLPVAQIQFPSPAFCFWLAGRYVPYSNCARFLPTHSAFSEGVRTSFNGEPSICKYHLPVTGGS</sequence>
<accession>A0AA35KFI6</accession>
<dbReference type="Proteomes" id="UP001178461">
    <property type="component" value="Chromosome 5"/>
</dbReference>
<dbReference type="EMBL" id="OX395130">
    <property type="protein sequence ID" value="CAI5775908.1"/>
    <property type="molecule type" value="Genomic_DNA"/>
</dbReference>
<reference evidence="1" key="1">
    <citation type="submission" date="2022-12" db="EMBL/GenBank/DDBJ databases">
        <authorList>
            <person name="Alioto T."/>
            <person name="Alioto T."/>
            <person name="Gomez Garrido J."/>
        </authorList>
    </citation>
    <scope>NUCLEOTIDE SEQUENCE</scope>
</reference>
<dbReference type="AlphaFoldDB" id="A0AA35KFI6"/>
<protein>
    <submittedName>
        <fullName evidence="1">Uncharacterized protein</fullName>
    </submittedName>
</protein>
<evidence type="ECO:0000313" key="1">
    <source>
        <dbReference type="EMBL" id="CAI5775908.1"/>
    </source>
</evidence>
<keyword evidence="2" id="KW-1185">Reference proteome</keyword>
<gene>
    <name evidence="1" type="ORF">PODLI_1B034733</name>
</gene>
<organism evidence="1 2">
    <name type="scientific">Podarcis lilfordi</name>
    <name type="common">Lilford's wall lizard</name>
    <dbReference type="NCBI Taxonomy" id="74358"/>
    <lineage>
        <taxon>Eukaryota</taxon>
        <taxon>Metazoa</taxon>
        <taxon>Chordata</taxon>
        <taxon>Craniata</taxon>
        <taxon>Vertebrata</taxon>
        <taxon>Euteleostomi</taxon>
        <taxon>Lepidosauria</taxon>
        <taxon>Squamata</taxon>
        <taxon>Bifurcata</taxon>
        <taxon>Unidentata</taxon>
        <taxon>Episquamata</taxon>
        <taxon>Laterata</taxon>
        <taxon>Lacertibaenia</taxon>
        <taxon>Lacertidae</taxon>
        <taxon>Podarcis</taxon>
    </lineage>
</organism>